<reference evidence="2 3" key="1">
    <citation type="submission" date="2015-09" db="EMBL/GenBank/DDBJ databases">
        <title>Draft genome of a European isolate of the apple canker pathogen Neonectria ditissima.</title>
        <authorList>
            <person name="Gomez-Cortecero A."/>
            <person name="Harrison R.J."/>
            <person name="Armitage A.D."/>
        </authorList>
    </citation>
    <scope>NUCLEOTIDE SEQUENCE [LARGE SCALE GENOMIC DNA]</scope>
    <source>
        <strain evidence="2 3">R09/05</strain>
    </source>
</reference>
<comment type="caution">
    <text evidence="2">The sequence shown here is derived from an EMBL/GenBank/DDBJ whole genome shotgun (WGS) entry which is preliminary data.</text>
</comment>
<evidence type="ECO:0000256" key="1">
    <source>
        <dbReference type="SAM" id="MobiDB-lite"/>
    </source>
</evidence>
<gene>
    <name evidence="2" type="ORF">AK830_g9137</name>
</gene>
<evidence type="ECO:0000313" key="3">
    <source>
        <dbReference type="Proteomes" id="UP000050424"/>
    </source>
</evidence>
<accession>A0A0P7B6B4</accession>
<dbReference type="EMBL" id="LKCW01000166">
    <property type="protein sequence ID" value="KPM37439.1"/>
    <property type="molecule type" value="Genomic_DNA"/>
</dbReference>
<dbReference type="Proteomes" id="UP000050424">
    <property type="component" value="Unassembled WGS sequence"/>
</dbReference>
<dbReference type="AlphaFoldDB" id="A0A0P7B6B4"/>
<dbReference type="OrthoDB" id="5082440at2759"/>
<organism evidence="2 3">
    <name type="scientific">Neonectria ditissima</name>
    <dbReference type="NCBI Taxonomy" id="78410"/>
    <lineage>
        <taxon>Eukaryota</taxon>
        <taxon>Fungi</taxon>
        <taxon>Dikarya</taxon>
        <taxon>Ascomycota</taxon>
        <taxon>Pezizomycotina</taxon>
        <taxon>Sordariomycetes</taxon>
        <taxon>Hypocreomycetidae</taxon>
        <taxon>Hypocreales</taxon>
        <taxon>Nectriaceae</taxon>
        <taxon>Neonectria</taxon>
    </lineage>
</organism>
<name>A0A0P7B6B4_9HYPO</name>
<feature type="compositionally biased region" description="Basic and acidic residues" evidence="1">
    <location>
        <begin position="132"/>
        <end position="145"/>
    </location>
</feature>
<feature type="region of interest" description="Disordered" evidence="1">
    <location>
        <begin position="100"/>
        <end position="183"/>
    </location>
</feature>
<protein>
    <submittedName>
        <fullName evidence="2">Uncharacterized protein</fullName>
    </submittedName>
</protein>
<feature type="compositionally biased region" description="Polar residues" evidence="1">
    <location>
        <begin position="146"/>
        <end position="155"/>
    </location>
</feature>
<feature type="compositionally biased region" description="Polar residues" evidence="1">
    <location>
        <begin position="17"/>
        <end position="43"/>
    </location>
</feature>
<proteinExistence type="predicted"/>
<keyword evidence="3" id="KW-1185">Reference proteome</keyword>
<evidence type="ECO:0000313" key="2">
    <source>
        <dbReference type="EMBL" id="KPM37439.1"/>
    </source>
</evidence>
<sequence length="283" mass="30774">MMEIPMTEPPSAPLTGITKTRLVQSPTRRSTGSTELPSNSNNGVHARTPLLVGTHPTTSLLHHAKCANEVLNSTDGVSALPTPKKSSPLASGAQLADNQLPSLNRPLHSNDPPQTDGVTPATTPTAQFTEGFMRRSDQGARHRAESSNSTQSTKPLASHRPSKVTKITKPARSKPFPCTTSLGDLEKTDATTVAFTDRDKHHRDPVSPTDWSKAIFPPKTPSAAQLLQENGCLQWQIRMARHLSFHKQHGLFEIGDFLCNVNRTTGDIIKVAVRVYSPVHGYF</sequence>
<feature type="region of interest" description="Disordered" evidence="1">
    <location>
        <begin position="1"/>
        <end position="50"/>
    </location>
</feature>
<feature type="compositionally biased region" description="Polar residues" evidence="1">
    <location>
        <begin position="111"/>
        <end position="128"/>
    </location>
</feature>